<dbReference type="InterPro" id="IPR037518">
    <property type="entry name" value="MPN"/>
</dbReference>
<keyword evidence="5" id="KW-0482">Metalloprotease</keyword>
<feature type="domain" description="MPN" evidence="6">
    <location>
        <begin position="9"/>
        <end position="131"/>
    </location>
</feature>
<protein>
    <submittedName>
        <fullName evidence="7">Unannotated protein</fullName>
    </submittedName>
</protein>
<keyword evidence="1" id="KW-0645">Protease</keyword>
<keyword evidence="3" id="KW-0378">Hydrolase</keyword>
<dbReference type="Gene3D" id="3.40.140.10">
    <property type="entry name" value="Cytidine Deaminase, domain 2"/>
    <property type="match status" value="1"/>
</dbReference>
<evidence type="ECO:0000256" key="3">
    <source>
        <dbReference type="ARBA" id="ARBA00022801"/>
    </source>
</evidence>
<dbReference type="GO" id="GO:0006508">
    <property type="term" value="P:proteolysis"/>
    <property type="evidence" value="ECO:0007669"/>
    <property type="project" value="UniProtKB-KW"/>
</dbReference>
<evidence type="ECO:0000256" key="4">
    <source>
        <dbReference type="ARBA" id="ARBA00022833"/>
    </source>
</evidence>
<dbReference type="CDD" id="cd08070">
    <property type="entry name" value="MPN_like"/>
    <property type="match status" value="1"/>
</dbReference>
<dbReference type="InterPro" id="IPR051929">
    <property type="entry name" value="VirAsm_ModProt"/>
</dbReference>
<dbReference type="SMART" id="SM00232">
    <property type="entry name" value="JAB_MPN"/>
    <property type="match status" value="1"/>
</dbReference>
<sequence length="140" mass="15015">MSTTQSPQLIIPSGALKAMAAHAYHCFPEEACGLLIGDPASQRVARFVACTNVAHSAKVYTIDPKEHLRAELAAEAEGFEVMGSVHSHTHTEPFPSPTDVAQAPDPGWHYVIVSLKRGAPETRAYRIVGEAITEVTIVPS</sequence>
<proteinExistence type="predicted"/>
<dbReference type="GO" id="GO:0008270">
    <property type="term" value="F:zinc ion binding"/>
    <property type="evidence" value="ECO:0007669"/>
    <property type="project" value="TreeGrafter"/>
</dbReference>
<evidence type="ECO:0000256" key="2">
    <source>
        <dbReference type="ARBA" id="ARBA00022723"/>
    </source>
</evidence>
<keyword evidence="2" id="KW-0479">Metal-binding</keyword>
<keyword evidence="4" id="KW-0862">Zinc</keyword>
<dbReference type="InterPro" id="IPR000555">
    <property type="entry name" value="JAMM/MPN+_dom"/>
</dbReference>
<dbReference type="PANTHER" id="PTHR34858:SF1">
    <property type="entry name" value="CYSO-CYSTEINE PEPTIDASE"/>
    <property type="match status" value="1"/>
</dbReference>
<evidence type="ECO:0000259" key="6">
    <source>
        <dbReference type="PROSITE" id="PS50249"/>
    </source>
</evidence>
<dbReference type="PROSITE" id="PS50249">
    <property type="entry name" value="MPN"/>
    <property type="match status" value="1"/>
</dbReference>
<evidence type="ECO:0000256" key="1">
    <source>
        <dbReference type="ARBA" id="ARBA00022670"/>
    </source>
</evidence>
<evidence type="ECO:0000313" key="7">
    <source>
        <dbReference type="EMBL" id="CAB4562922.1"/>
    </source>
</evidence>
<dbReference type="SUPFAM" id="SSF102712">
    <property type="entry name" value="JAB1/MPN domain"/>
    <property type="match status" value="1"/>
</dbReference>
<dbReference type="EMBL" id="CAEZTI010000079">
    <property type="protein sequence ID" value="CAB4562922.1"/>
    <property type="molecule type" value="Genomic_DNA"/>
</dbReference>
<dbReference type="GO" id="GO:0008235">
    <property type="term" value="F:metalloexopeptidase activity"/>
    <property type="evidence" value="ECO:0007669"/>
    <property type="project" value="TreeGrafter"/>
</dbReference>
<dbReference type="Pfam" id="PF14464">
    <property type="entry name" value="Prok-JAB"/>
    <property type="match status" value="1"/>
</dbReference>
<organism evidence="7">
    <name type="scientific">freshwater metagenome</name>
    <dbReference type="NCBI Taxonomy" id="449393"/>
    <lineage>
        <taxon>unclassified sequences</taxon>
        <taxon>metagenomes</taxon>
        <taxon>ecological metagenomes</taxon>
    </lineage>
</organism>
<gene>
    <name evidence="7" type="ORF">UFOPK1619_00498</name>
</gene>
<dbReference type="InterPro" id="IPR028090">
    <property type="entry name" value="JAB_dom_prok"/>
</dbReference>
<dbReference type="PANTHER" id="PTHR34858">
    <property type="entry name" value="CYSO-CYSTEINE PEPTIDASE"/>
    <property type="match status" value="1"/>
</dbReference>
<evidence type="ECO:0000256" key="5">
    <source>
        <dbReference type="ARBA" id="ARBA00023049"/>
    </source>
</evidence>
<name>A0A6J6DFR8_9ZZZZ</name>
<dbReference type="AlphaFoldDB" id="A0A6J6DFR8"/>
<accession>A0A6J6DFR8</accession>
<reference evidence="7" key="1">
    <citation type="submission" date="2020-05" db="EMBL/GenBank/DDBJ databases">
        <authorList>
            <person name="Chiriac C."/>
            <person name="Salcher M."/>
            <person name="Ghai R."/>
            <person name="Kavagutti S V."/>
        </authorList>
    </citation>
    <scope>NUCLEOTIDE SEQUENCE</scope>
</reference>